<dbReference type="RefSeq" id="WP_145873941.1">
    <property type="nucleotide sequence ID" value="NZ_CP046904.1"/>
</dbReference>
<dbReference type="Proteomes" id="UP000315112">
    <property type="component" value="Unassembled WGS sequence"/>
</dbReference>
<evidence type="ECO:0000256" key="1">
    <source>
        <dbReference type="ARBA" id="ARBA00022598"/>
    </source>
</evidence>
<gene>
    <name evidence="3" type="ORF">GO485_03205</name>
    <name evidence="4" type="ORF">IP92_01557</name>
</gene>
<sequence length="502" mass="51509">MHNLYNNGAPDVELASALTSTLNDANDAVLLAGPAGTWTGAELHRRVADLAALLRERFAPGTALGILADNSPDWIVADLATRAAGLALVPLPSFFTPAQWAHALQAAQVQALFCAQAGHAAALGYDVPLPCPGGLVLQNRADAGSVALPGIQKVTFTSGTTAQPKGVCLTAAQQWELAATLRDLLAPLGIRRHLNLLPLPVLLENIAGLYTALLSGATNICLPLAQVGLSGASGFDAQACLGAIAEHGAESVILLPQMLHALVAAAQPGDARLATLKFIAVGGARTPPALIAAARAKGFPVYEGYGLSECGSVVALNLPGADRVGSAGRPLPNRRVRIAADGEIEVGGGTMAGYLGAPAAQDDWLPTGDLGRLDADGFLHVDGRKKNVLITAYGRNVSPEWPETALLGAGAGVQAVVFGDAQPYLVAAIVPARADVPDALIAAAVTRANADLPDYAQVRRWFRAAPFTPADGTATTNGRIRRDAAASRCAAQLAAAYQPDGE</sequence>
<evidence type="ECO:0000259" key="2">
    <source>
        <dbReference type="Pfam" id="PF00501"/>
    </source>
</evidence>
<evidence type="ECO:0000313" key="6">
    <source>
        <dbReference type="Proteomes" id="UP000437862"/>
    </source>
</evidence>
<accession>A0A562Q107</accession>
<dbReference type="EMBL" id="CP046904">
    <property type="protein sequence ID" value="QGZ38151.1"/>
    <property type="molecule type" value="Genomic_DNA"/>
</dbReference>
<reference evidence="3 6" key="3">
    <citation type="submission" date="2019-12" db="EMBL/GenBank/DDBJ databases">
        <title>Draft Genome Sequences of Six Type Strains of the Genus Massilia.</title>
        <authorList>
            <person name="Miess H."/>
            <person name="Frediansyah A."/>
            <person name="Goeker M."/>
            <person name="Gross H."/>
        </authorList>
    </citation>
    <scope>NUCLEOTIDE SEQUENCE [LARGE SCALE GENOMIC DNA]</scope>
    <source>
        <strain evidence="3 6">DSM 26639</strain>
    </source>
</reference>
<organism evidence="4 5">
    <name type="scientific">Pseudoduganella flava</name>
    <dbReference type="NCBI Taxonomy" id="871742"/>
    <lineage>
        <taxon>Bacteria</taxon>
        <taxon>Pseudomonadati</taxon>
        <taxon>Pseudomonadota</taxon>
        <taxon>Betaproteobacteria</taxon>
        <taxon>Burkholderiales</taxon>
        <taxon>Oxalobacteraceae</taxon>
        <taxon>Telluria group</taxon>
        <taxon>Pseudoduganella</taxon>
    </lineage>
</organism>
<dbReference type="Proteomes" id="UP000437862">
    <property type="component" value="Chromosome"/>
</dbReference>
<reference evidence="4 5" key="1">
    <citation type="journal article" date="2015" name="Stand. Genomic Sci.">
        <title>Genomic Encyclopedia of Bacterial and Archaeal Type Strains, Phase III: the genomes of soil and plant-associated and newly described type strains.</title>
        <authorList>
            <person name="Whitman W.B."/>
            <person name="Woyke T."/>
            <person name="Klenk H.P."/>
            <person name="Zhou Y."/>
            <person name="Lilburn T.G."/>
            <person name="Beck B.J."/>
            <person name="De Vos P."/>
            <person name="Vandamme P."/>
            <person name="Eisen J.A."/>
            <person name="Garrity G."/>
            <person name="Hugenholtz P."/>
            <person name="Kyrpides N.C."/>
        </authorList>
    </citation>
    <scope>NUCLEOTIDE SEQUENCE [LARGE SCALE GENOMIC DNA]</scope>
    <source>
        <strain evidence="4 5">CGMCC 1.10685</strain>
    </source>
</reference>
<dbReference type="Pfam" id="PF23562">
    <property type="entry name" value="AMP-binding_C_3"/>
    <property type="match status" value="1"/>
</dbReference>
<evidence type="ECO:0000313" key="3">
    <source>
        <dbReference type="EMBL" id="QGZ38151.1"/>
    </source>
</evidence>
<dbReference type="InterPro" id="IPR050237">
    <property type="entry name" value="ATP-dep_AMP-bd_enzyme"/>
</dbReference>
<proteinExistence type="predicted"/>
<name>A0A562Q107_9BURK</name>
<evidence type="ECO:0000313" key="4">
    <source>
        <dbReference type="EMBL" id="TWI50328.1"/>
    </source>
</evidence>
<dbReference type="AlphaFoldDB" id="A0A562Q107"/>
<dbReference type="InterPro" id="IPR042099">
    <property type="entry name" value="ANL_N_sf"/>
</dbReference>
<keyword evidence="6" id="KW-1185">Reference proteome</keyword>
<keyword evidence="1" id="KW-0436">Ligase</keyword>
<dbReference type="Pfam" id="PF00501">
    <property type="entry name" value="AMP-binding"/>
    <property type="match status" value="1"/>
</dbReference>
<dbReference type="GO" id="GO:0016874">
    <property type="term" value="F:ligase activity"/>
    <property type="evidence" value="ECO:0007669"/>
    <property type="project" value="UniProtKB-KW"/>
</dbReference>
<dbReference type="PANTHER" id="PTHR43767">
    <property type="entry name" value="LONG-CHAIN-FATTY-ACID--COA LIGASE"/>
    <property type="match status" value="1"/>
</dbReference>
<reference evidence="4" key="2">
    <citation type="submission" date="2019-07" db="EMBL/GenBank/DDBJ databases">
        <authorList>
            <person name="Whitman W."/>
            <person name="Huntemann M."/>
            <person name="Clum A."/>
            <person name="Pillay M."/>
            <person name="Palaniappan K."/>
            <person name="Varghese N."/>
            <person name="Mikhailova N."/>
            <person name="Stamatis D."/>
            <person name="Reddy T."/>
            <person name="Daum C."/>
            <person name="Shapiro N."/>
            <person name="Ivanova N."/>
            <person name="Kyrpides N."/>
            <person name="Woyke T."/>
        </authorList>
    </citation>
    <scope>NUCLEOTIDE SEQUENCE</scope>
    <source>
        <strain evidence="4">CGMCC 1.10685</strain>
    </source>
</reference>
<evidence type="ECO:0000313" key="5">
    <source>
        <dbReference type="Proteomes" id="UP000315112"/>
    </source>
</evidence>
<dbReference type="SUPFAM" id="SSF56801">
    <property type="entry name" value="Acetyl-CoA synthetase-like"/>
    <property type="match status" value="1"/>
</dbReference>
<feature type="domain" description="AMP-dependent synthetase/ligase" evidence="2">
    <location>
        <begin position="27"/>
        <end position="342"/>
    </location>
</feature>
<protein>
    <submittedName>
        <fullName evidence="3">AMP-binding protein</fullName>
    </submittedName>
    <submittedName>
        <fullName evidence="4">Long-subunit acyl-CoA synthetase (AMP-forming)</fullName>
    </submittedName>
</protein>
<dbReference type="EMBL" id="VLKW01000002">
    <property type="protein sequence ID" value="TWI50328.1"/>
    <property type="molecule type" value="Genomic_DNA"/>
</dbReference>
<dbReference type="PANTHER" id="PTHR43767:SF8">
    <property type="entry name" value="LONG-CHAIN-FATTY-ACID--COA LIGASE"/>
    <property type="match status" value="1"/>
</dbReference>
<dbReference type="OrthoDB" id="9766486at2"/>
<dbReference type="Gene3D" id="3.40.50.12780">
    <property type="entry name" value="N-terminal domain of ligase-like"/>
    <property type="match status" value="1"/>
</dbReference>
<dbReference type="InterPro" id="IPR000873">
    <property type="entry name" value="AMP-dep_synth/lig_dom"/>
</dbReference>